<dbReference type="Proteomes" id="UP000575241">
    <property type="component" value="Unassembled WGS sequence"/>
</dbReference>
<evidence type="ECO:0000313" key="1">
    <source>
        <dbReference type="EMBL" id="MBB4840799.1"/>
    </source>
</evidence>
<accession>A0A7W7NUG8</accession>
<dbReference type="RefSeq" id="WP_184169449.1">
    <property type="nucleotide sequence ID" value="NZ_JACHLN010000004.1"/>
</dbReference>
<proteinExistence type="predicted"/>
<protein>
    <submittedName>
        <fullName evidence="1">Uncharacterized protein</fullName>
    </submittedName>
</protein>
<name>A0A7W7NUG8_9SPHN</name>
<keyword evidence="2" id="KW-1185">Reference proteome</keyword>
<organism evidence="1 2">
    <name type="scientific">Sphingomonas kyeonggiensis</name>
    <dbReference type="NCBI Taxonomy" id="1268553"/>
    <lineage>
        <taxon>Bacteria</taxon>
        <taxon>Pseudomonadati</taxon>
        <taxon>Pseudomonadota</taxon>
        <taxon>Alphaproteobacteria</taxon>
        <taxon>Sphingomonadales</taxon>
        <taxon>Sphingomonadaceae</taxon>
        <taxon>Sphingomonas</taxon>
    </lineage>
</organism>
<gene>
    <name evidence="1" type="ORF">HNP52_003896</name>
</gene>
<reference evidence="1 2" key="1">
    <citation type="submission" date="2020-08" db="EMBL/GenBank/DDBJ databases">
        <title>Functional genomics of gut bacteria from endangered species of beetles.</title>
        <authorList>
            <person name="Carlos-Shanley C."/>
        </authorList>
    </citation>
    <scope>NUCLEOTIDE SEQUENCE [LARGE SCALE GENOMIC DNA]</scope>
    <source>
        <strain evidence="1 2">S00224</strain>
    </source>
</reference>
<sequence length="90" mass="10164">MVYENEHFEGVTVTLDGNTYRNCSFKDVRLHYSGGPVEMAECGMDRFSFQFGGDLAQGLNTLYQLFGTEGMLQILRGFTEPGEGEVELRR</sequence>
<dbReference type="AlphaFoldDB" id="A0A7W7NUG8"/>
<comment type="caution">
    <text evidence="1">The sequence shown here is derived from an EMBL/GenBank/DDBJ whole genome shotgun (WGS) entry which is preliminary data.</text>
</comment>
<dbReference type="EMBL" id="JACHLN010000004">
    <property type="protein sequence ID" value="MBB4840799.1"/>
    <property type="molecule type" value="Genomic_DNA"/>
</dbReference>
<evidence type="ECO:0000313" key="2">
    <source>
        <dbReference type="Proteomes" id="UP000575241"/>
    </source>
</evidence>